<dbReference type="RefSeq" id="WP_186894759.1">
    <property type="nucleotide sequence ID" value="NZ_WJBE01000013.1"/>
</dbReference>
<evidence type="ECO:0000256" key="2">
    <source>
        <dbReference type="ARBA" id="ARBA00022555"/>
    </source>
</evidence>
<dbReference type="Gene3D" id="3.40.50.1470">
    <property type="entry name" value="Peptidyl-tRNA hydrolase"/>
    <property type="match status" value="1"/>
</dbReference>
<dbReference type="PANTHER" id="PTHR17224:SF1">
    <property type="entry name" value="PEPTIDYL-TRNA HYDROLASE"/>
    <property type="match status" value="1"/>
</dbReference>
<comment type="caution">
    <text evidence="11">The sequence shown here is derived from an EMBL/GenBank/DDBJ whole genome shotgun (WGS) entry which is preliminary data.</text>
</comment>
<dbReference type="PANTHER" id="PTHR17224">
    <property type="entry name" value="PEPTIDYL-TRNA HYDROLASE"/>
    <property type="match status" value="1"/>
</dbReference>
<evidence type="ECO:0000256" key="4">
    <source>
        <dbReference type="ARBA" id="ARBA00022884"/>
    </source>
</evidence>
<dbReference type="Pfam" id="PF01195">
    <property type="entry name" value="Pept_tRNA_hydro"/>
    <property type="match status" value="1"/>
</dbReference>
<evidence type="ECO:0000256" key="10">
    <source>
        <dbReference type="SAM" id="MobiDB-lite"/>
    </source>
</evidence>
<gene>
    <name evidence="7" type="primary">pth</name>
    <name evidence="11" type="ORF">GH811_13185</name>
</gene>
<comment type="catalytic activity">
    <reaction evidence="7 8">
        <text>an N-acyl-L-alpha-aminoacyl-tRNA + H2O = an N-acyl-L-amino acid + a tRNA + H(+)</text>
        <dbReference type="Rhea" id="RHEA:54448"/>
        <dbReference type="Rhea" id="RHEA-COMP:10123"/>
        <dbReference type="Rhea" id="RHEA-COMP:13883"/>
        <dbReference type="ChEBI" id="CHEBI:15377"/>
        <dbReference type="ChEBI" id="CHEBI:15378"/>
        <dbReference type="ChEBI" id="CHEBI:59874"/>
        <dbReference type="ChEBI" id="CHEBI:78442"/>
        <dbReference type="ChEBI" id="CHEBI:138191"/>
        <dbReference type="EC" id="3.1.1.29"/>
    </reaction>
</comment>
<keyword evidence="12" id="KW-1185">Reference proteome</keyword>
<organism evidence="11 12">
    <name type="scientific">Acetobacterium malicum</name>
    <dbReference type="NCBI Taxonomy" id="52692"/>
    <lineage>
        <taxon>Bacteria</taxon>
        <taxon>Bacillati</taxon>
        <taxon>Bacillota</taxon>
        <taxon>Clostridia</taxon>
        <taxon>Eubacteriales</taxon>
        <taxon>Eubacteriaceae</taxon>
        <taxon>Acetobacterium</taxon>
    </lineage>
</organism>
<feature type="site" description="Stabilizes the basic form of H active site to accept a proton" evidence="7">
    <location>
        <position position="91"/>
    </location>
</feature>
<feature type="binding site" evidence="7">
    <location>
        <position position="66"/>
    </location>
    <ligand>
        <name>tRNA</name>
        <dbReference type="ChEBI" id="CHEBI:17843"/>
    </ligand>
</feature>
<dbReference type="InterPro" id="IPR018171">
    <property type="entry name" value="Pept_tRNA_hydro_CS"/>
</dbReference>
<evidence type="ECO:0000256" key="5">
    <source>
        <dbReference type="ARBA" id="ARBA00038063"/>
    </source>
</evidence>
<protein>
    <recommendedName>
        <fullName evidence="6 7">Peptidyl-tRNA hydrolase</fullName>
        <shortName evidence="7">Pth</shortName>
        <ecNumber evidence="1 7">3.1.1.29</ecNumber>
    </recommendedName>
</protein>
<evidence type="ECO:0000256" key="8">
    <source>
        <dbReference type="RuleBase" id="RU000673"/>
    </source>
</evidence>
<feature type="binding site" evidence="7">
    <location>
        <position position="112"/>
    </location>
    <ligand>
        <name>tRNA</name>
        <dbReference type="ChEBI" id="CHEBI:17843"/>
    </ligand>
</feature>
<dbReference type="InterPro" id="IPR001328">
    <property type="entry name" value="Pept_tRNA_hydro"/>
</dbReference>
<dbReference type="SUPFAM" id="SSF53178">
    <property type="entry name" value="Peptidyl-tRNA hydrolase-like"/>
    <property type="match status" value="1"/>
</dbReference>
<feature type="active site" description="Proton acceptor" evidence="7">
    <location>
        <position position="19"/>
    </location>
</feature>
<comment type="function">
    <text evidence="7">Hydrolyzes ribosome-free peptidyl-tRNAs (with 1 or more amino acids incorporated), which drop off the ribosome during protein synthesis, or as a result of ribosome stalling.</text>
</comment>
<dbReference type="InterPro" id="IPR036416">
    <property type="entry name" value="Pept_tRNA_hydro_sf"/>
</dbReference>
<evidence type="ECO:0000313" key="12">
    <source>
        <dbReference type="Proteomes" id="UP000622405"/>
    </source>
</evidence>
<comment type="similarity">
    <text evidence="5 7 9">Belongs to the PTH family.</text>
</comment>
<keyword evidence="4 7" id="KW-0694">RNA-binding</keyword>
<dbReference type="EC" id="3.1.1.29" evidence="1 7"/>
<evidence type="ECO:0000256" key="6">
    <source>
        <dbReference type="ARBA" id="ARBA00050038"/>
    </source>
</evidence>
<feature type="site" description="Discriminates between blocked and unblocked aminoacyl-tRNA" evidence="7">
    <location>
        <position position="9"/>
    </location>
</feature>
<reference evidence="11 12" key="1">
    <citation type="journal article" date="2020" name="mSystems">
        <title>Defining Genomic and Predicted Metabolic Features of the Acetobacterium Genus.</title>
        <authorList>
            <person name="Ross D.E."/>
            <person name="Marshall C.W."/>
            <person name="Gulliver D."/>
            <person name="May H.D."/>
            <person name="Norman R.S."/>
        </authorList>
    </citation>
    <scope>NUCLEOTIDE SEQUENCE [LARGE SCALE GENOMIC DNA]</scope>
    <source>
        <strain evidence="11 12">DSM 4132</strain>
    </source>
</reference>
<dbReference type="Proteomes" id="UP000622405">
    <property type="component" value="Unassembled WGS sequence"/>
</dbReference>
<dbReference type="PROSITE" id="PS01196">
    <property type="entry name" value="PEPT_TRNA_HYDROL_2"/>
    <property type="match status" value="1"/>
</dbReference>
<evidence type="ECO:0000256" key="7">
    <source>
        <dbReference type="HAMAP-Rule" id="MF_00083"/>
    </source>
</evidence>
<dbReference type="EMBL" id="WJBE01000013">
    <property type="protein sequence ID" value="MBC3900573.1"/>
    <property type="molecule type" value="Genomic_DNA"/>
</dbReference>
<comment type="function">
    <text evidence="7">Catalyzes the release of premature peptidyl moieties from peptidyl-tRNA molecules trapped in stalled 50S ribosomal subunits, and thus maintains levels of free tRNAs and 50S ribosomes.</text>
</comment>
<feature type="binding site" evidence="7">
    <location>
        <position position="64"/>
    </location>
    <ligand>
        <name>tRNA</name>
        <dbReference type="ChEBI" id="CHEBI:17843"/>
    </ligand>
</feature>
<name>A0ABR6YZA6_9FIRM</name>
<proteinExistence type="inferred from homology"/>
<dbReference type="NCBIfam" id="TIGR00447">
    <property type="entry name" value="pth"/>
    <property type="match status" value="1"/>
</dbReference>
<feature type="binding site" evidence="7">
    <location>
        <position position="14"/>
    </location>
    <ligand>
        <name>tRNA</name>
        <dbReference type="ChEBI" id="CHEBI:17843"/>
    </ligand>
</feature>
<accession>A0ABR6YZA6</accession>
<dbReference type="GO" id="GO:0004045">
    <property type="term" value="F:peptidyl-tRNA hydrolase activity"/>
    <property type="evidence" value="ECO:0007669"/>
    <property type="project" value="UniProtKB-EC"/>
</dbReference>
<keyword evidence="7" id="KW-0963">Cytoplasm</keyword>
<dbReference type="HAMAP" id="MF_00083">
    <property type="entry name" value="Pept_tRNA_hydro_bact"/>
    <property type="match status" value="1"/>
</dbReference>
<evidence type="ECO:0000313" key="11">
    <source>
        <dbReference type="EMBL" id="MBC3900573.1"/>
    </source>
</evidence>
<evidence type="ECO:0000256" key="1">
    <source>
        <dbReference type="ARBA" id="ARBA00013260"/>
    </source>
</evidence>
<feature type="region of interest" description="Disordered" evidence="10">
    <location>
        <begin position="187"/>
        <end position="215"/>
    </location>
</feature>
<evidence type="ECO:0000256" key="9">
    <source>
        <dbReference type="RuleBase" id="RU004320"/>
    </source>
</evidence>
<feature type="compositionally biased region" description="Basic and acidic residues" evidence="10">
    <location>
        <begin position="198"/>
        <end position="215"/>
    </location>
</feature>
<keyword evidence="3 7" id="KW-0378">Hydrolase</keyword>
<feature type="compositionally biased region" description="Basic residues" evidence="10">
    <location>
        <begin position="187"/>
        <end position="197"/>
    </location>
</feature>
<dbReference type="CDD" id="cd00462">
    <property type="entry name" value="PTH"/>
    <property type="match status" value="1"/>
</dbReference>
<comment type="subunit">
    <text evidence="7">Monomer.</text>
</comment>
<keyword evidence="2 7" id="KW-0820">tRNA-binding</keyword>
<dbReference type="PROSITE" id="PS01195">
    <property type="entry name" value="PEPT_TRNA_HYDROL_1"/>
    <property type="match status" value="1"/>
</dbReference>
<sequence length="215" mass="23959">MHLIVGLGNIGKEYDGTRHNIGFETLDYLSGKKGITITKKEQHGVTGVYREDGQKIMLAKPTTYMNNSGLCVAGLMNFYDIPLENLLVIYDDIDLATGDVRVRQRGSAGTHNGMRSIIQHLGNPEFSRIRIGIGRPRLGSELVHYVLGRFPKSEFTAMENAVMEAAKGVDIFVKDGVDLAMNRINVRKKADQKKHAEKKPDEKKTAESNELEKSE</sequence>
<evidence type="ECO:0000256" key="3">
    <source>
        <dbReference type="ARBA" id="ARBA00022801"/>
    </source>
</evidence>
<comment type="subcellular location">
    <subcellularLocation>
        <location evidence="7">Cytoplasm</location>
    </subcellularLocation>
</comment>